<dbReference type="InterPro" id="IPR011256">
    <property type="entry name" value="Reg_factor_effector_dom_sf"/>
</dbReference>
<dbReference type="InterPro" id="IPR010499">
    <property type="entry name" value="AraC_E-bd"/>
</dbReference>
<evidence type="ECO:0000313" key="3">
    <source>
        <dbReference type="Proteomes" id="UP001262889"/>
    </source>
</evidence>
<dbReference type="CDD" id="cd07818">
    <property type="entry name" value="SRPBCC_1"/>
    <property type="match status" value="1"/>
</dbReference>
<gene>
    <name evidence="2" type="ORF">RM553_16510</name>
</gene>
<protein>
    <submittedName>
        <fullName evidence="2">GyrI-like domain-containing protein</fullName>
    </submittedName>
</protein>
<dbReference type="SUPFAM" id="SSF55961">
    <property type="entry name" value="Bet v1-like"/>
    <property type="match status" value="1"/>
</dbReference>
<name>A0ABU3CDV8_9FLAO</name>
<dbReference type="Gene3D" id="3.30.530.20">
    <property type="match status" value="1"/>
</dbReference>
<keyword evidence="3" id="KW-1185">Reference proteome</keyword>
<dbReference type="EMBL" id="JAVRHQ010000026">
    <property type="protein sequence ID" value="MDT0644443.1"/>
    <property type="molecule type" value="Genomic_DNA"/>
</dbReference>
<accession>A0ABU3CDV8</accession>
<dbReference type="InterPro" id="IPR019587">
    <property type="entry name" value="Polyketide_cyclase/dehydratase"/>
</dbReference>
<dbReference type="InterPro" id="IPR029442">
    <property type="entry name" value="GyrI-like"/>
</dbReference>
<dbReference type="SUPFAM" id="SSF55136">
    <property type="entry name" value="Probable bacterial effector-binding domain"/>
    <property type="match status" value="1"/>
</dbReference>
<comment type="caution">
    <text evidence="2">The sequence shown here is derived from an EMBL/GenBank/DDBJ whole genome shotgun (WGS) entry which is preliminary data.</text>
</comment>
<dbReference type="Gene3D" id="3.20.80.10">
    <property type="entry name" value="Regulatory factor, effector binding domain"/>
    <property type="match status" value="1"/>
</dbReference>
<organism evidence="2 3">
    <name type="scientific">Autumnicola tepida</name>
    <dbReference type="NCBI Taxonomy" id="3075595"/>
    <lineage>
        <taxon>Bacteria</taxon>
        <taxon>Pseudomonadati</taxon>
        <taxon>Bacteroidota</taxon>
        <taxon>Flavobacteriia</taxon>
        <taxon>Flavobacteriales</taxon>
        <taxon>Flavobacteriaceae</taxon>
        <taxon>Autumnicola</taxon>
    </lineage>
</organism>
<dbReference type="Proteomes" id="UP001262889">
    <property type="component" value="Unassembled WGS sequence"/>
</dbReference>
<sequence length="343" mass="39164">MKIFKYLLFLILILIIGTSIYVATLKGDFQVEETRLINAPQEVVFNEVNELRNWQDWEPWSGDAQDMIVNYGDTTSGENATYAWKSESMGNGKITTTKANPFSSIQQKITFETSFGESSSDVYWNFEETENGTQVTWGMKGEQSFMEKAAFMFRDESITEMMRPEFAEGLQNMEQAIEKKMNVYSINVDGITQHGGGYYMYTTTASKVSQIDEKMGNMIEDIAAYMDQNNIERTGNPFVLYNEWNQENNSAIFSAAYFTPSEVITPAESPVLTGYMPNQKVVKTTLKGNYDKLQETWDRAYAFIQENDLQLSTEEKAFEVYLVGPDKSKNPADWVTSIYIPVQ</sequence>
<dbReference type="SMART" id="SM00871">
    <property type="entry name" value="AraC_E_bind"/>
    <property type="match status" value="1"/>
</dbReference>
<evidence type="ECO:0000259" key="1">
    <source>
        <dbReference type="SMART" id="SM00871"/>
    </source>
</evidence>
<feature type="domain" description="AraC effector-binding" evidence="1">
    <location>
        <begin position="189"/>
        <end position="343"/>
    </location>
</feature>
<proteinExistence type="predicted"/>
<evidence type="ECO:0000313" key="2">
    <source>
        <dbReference type="EMBL" id="MDT0644443.1"/>
    </source>
</evidence>
<dbReference type="RefSeq" id="WP_311536059.1">
    <property type="nucleotide sequence ID" value="NZ_JAVRHQ010000026.1"/>
</dbReference>
<dbReference type="InterPro" id="IPR023393">
    <property type="entry name" value="START-like_dom_sf"/>
</dbReference>
<dbReference type="Pfam" id="PF10604">
    <property type="entry name" value="Polyketide_cyc2"/>
    <property type="match status" value="1"/>
</dbReference>
<dbReference type="Pfam" id="PF06445">
    <property type="entry name" value="GyrI-like"/>
    <property type="match status" value="1"/>
</dbReference>
<reference evidence="2 3" key="1">
    <citation type="submission" date="2023-09" db="EMBL/GenBank/DDBJ databases">
        <authorList>
            <person name="Rey-Velasco X."/>
        </authorList>
    </citation>
    <scope>NUCLEOTIDE SEQUENCE [LARGE SCALE GENOMIC DNA]</scope>
    <source>
        <strain evidence="2 3">F363</strain>
    </source>
</reference>